<proteinExistence type="predicted"/>
<sequence length="104" mass="11747">MNFKPVEMQIAIPRTNDLVPLHNQLNQKPVTDQSQLAGQEAKHQEDSRHRSSKPEEASGSGVADRERRNPAPSASSGKKRTLKEDTEETLAEHPYKGRHIDFTY</sequence>
<dbReference type="RefSeq" id="WP_377602918.1">
    <property type="nucleotide sequence ID" value="NZ_JBHUME010000007.1"/>
</dbReference>
<feature type="compositionally biased region" description="Basic and acidic residues" evidence="1">
    <location>
        <begin position="40"/>
        <end position="56"/>
    </location>
</feature>
<keyword evidence="3" id="KW-1185">Reference proteome</keyword>
<dbReference type="EMBL" id="JBHUME010000007">
    <property type="protein sequence ID" value="MFD2613031.1"/>
    <property type="molecule type" value="Genomic_DNA"/>
</dbReference>
<comment type="caution">
    <text evidence="2">The sequence shown here is derived from an EMBL/GenBank/DDBJ whole genome shotgun (WGS) entry which is preliminary data.</text>
</comment>
<feature type="compositionally biased region" description="Polar residues" evidence="1">
    <location>
        <begin position="23"/>
        <end position="37"/>
    </location>
</feature>
<name>A0ABW5PCG3_9BACL</name>
<gene>
    <name evidence="2" type="ORF">ACFSUF_11410</name>
</gene>
<organism evidence="2 3">
    <name type="scientific">Paenibacillus gansuensis</name>
    <dbReference type="NCBI Taxonomy" id="306542"/>
    <lineage>
        <taxon>Bacteria</taxon>
        <taxon>Bacillati</taxon>
        <taxon>Bacillota</taxon>
        <taxon>Bacilli</taxon>
        <taxon>Bacillales</taxon>
        <taxon>Paenibacillaceae</taxon>
        <taxon>Paenibacillus</taxon>
    </lineage>
</organism>
<feature type="region of interest" description="Disordered" evidence="1">
    <location>
        <begin position="13"/>
        <end position="104"/>
    </location>
</feature>
<evidence type="ECO:0000313" key="3">
    <source>
        <dbReference type="Proteomes" id="UP001597541"/>
    </source>
</evidence>
<evidence type="ECO:0000313" key="2">
    <source>
        <dbReference type="EMBL" id="MFD2613031.1"/>
    </source>
</evidence>
<accession>A0ABW5PCG3</accession>
<evidence type="ECO:0000256" key="1">
    <source>
        <dbReference type="SAM" id="MobiDB-lite"/>
    </source>
</evidence>
<reference evidence="3" key="1">
    <citation type="journal article" date="2019" name="Int. J. Syst. Evol. Microbiol.">
        <title>The Global Catalogue of Microorganisms (GCM) 10K type strain sequencing project: providing services to taxonomists for standard genome sequencing and annotation.</title>
        <authorList>
            <consortium name="The Broad Institute Genomics Platform"/>
            <consortium name="The Broad Institute Genome Sequencing Center for Infectious Disease"/>
            <person name="Wu L."/>
            <person name="Ma J."/>
        </authorList>
    </citation>
    <scope>NUCLEOTIDE SEQUENCE [LARGE SCALE GENOMIC DNA]</scope>
    <source>
        <strain evidence="3">KCTC 3950</strain>
    </source>
</reference>
<feature type="compositionally biased region" description="Basic and acidic residues" evidence="1">
    <location>
        <begin position="90"/>
        <end position="104"/>
    </location>
</feature>
<protein>
    <submittedName>
        <fullName evidence="2">Uncharacterized protein</fullName>
    </submittedName>
</protein>
<dbReference type="Proteomes" id="UP001597541">
    <property type="component" value="Unassembled WGS sequence"/>
</dbReference>